<evidence type="ECO:0000256" key="1">
    <source>
        <dbReference type="SAM" id="Phobius"/>
    </source>
</evidence>
<dbReference type="PANTHER" id="PTHR22911:SF135">
    <property type="entry name" value="BLR4310 PROTEIN"/>
    <property type="match status" value="1"/>
</dbReference>
<feature type="domain" description="EamA" evidence="2">
    <location>
        <begin position="6"/>
        <end position="138"/>
    </location>
</feature>
<dbReference type="SUPFAM" id="SSF103481">
    <property type="entry name" value="Multidrug resistance efflux transporter EmrE"/>
    <property type="match status" value="2"/>
</dbReference>
<feature type="transmembrane region" description="Helical" evidence="1">
    <location>
        <begin position="261"/>
        <end position="279"/>
    </location>
</feature>
<feature type="domain" description="EamA" evidence="2">
    <location>
        <begin position="146"/>
        <end position="273"/>
    </location>
</feature>
<dbReference type="Proteomes" id="UP000319014">
    <property type="component" value="Unassembled WGS sequence"/>
</dbReference>
<name>A0A521B9I0_9RHOB</name>
<organism evidence="3 4">
    <name type="scientific">Paracoccus laeviglucosivorans</name>
    <dbReference type="NCBI Taxonomy" id="1197861"/>
    <lineage>
        <taxon>Bacteria</taxon>
        <taxon>Pseudomonadati</taxon>
        <taxon>Pseudomonadota</taxon>
        <taxon>Alphaproteobacteria</taxon>
        <taxon>Rhodobacterales</taxon>
        <taxon>Paracoccaceae</taxon>
        <taxon>Paracoccus</taxon>
    </lineage>
</organism>
<dbReference type="InterPro" id="IPR000620">
    <property type="entry name" value="EamA_dom"/>
</dbReference>
<dbReference type="RefSeq" id="WP_142661711.1">
    <property type="nucleotide sequence ID" value="NZ_FXTK01000002.1"/>
</dbReference>
<keyword evidence="1" id="KW-0812">Transmembrane</keyword>
<feature type="transmembrane region" description="Helical" evidence="1">
    <location>
        <begin position="176"/>
        <end position="199"/>
    </location>
</feature>
<dbReference type="Pfam" id="PF00892">
    <property type="entry name" value="EamA"/>
    <property type="match status" value="2"/>
</dbReference>
<dbReference type="PANTHER" id="PTHR22911">
    <property type="entry name" value="ACYL-MALONYL CONDENSING ENZYME-RELATED"/>
    <property type="match status" value="1"/>
</dbReference>
<feature type="transmembrane region" description="Helical" evidence="1">
    <location>
        <begin position="90"/>
        <end position="114"/>
    </location>
</feature>
<feature type="transmembrane region" description="Helical" evidence="1">
    <location>
        <begin position="65"/>
        <end position="84"/>
    </location>
</feature>
<feature type="transmembrane region" description="Helical" evidence="1">
    <location>
        <begin position="121"/>
        <end position="138"/>
    </location>
</feature>
<evidence type="ECO:0000313" key="4">
    <source>
        <dbReference type="Proteomes" id="UP000319014"/>
    </source>
</evidence>
<dbReference type="InterPro" id="IPR037185">
    <property type="entry name" value="EmrE-like"/>
</dbReference>
<accession>A0A521B9I0</accession>
<dbReference type="GO" id="GO:0016020">
    <property type="term" value="C:membrane"/>
    <property type="evidence" value="ECO:0007669"/>
    <property type="project" value="InterPro"/>
</dbReference>
<reference evidence="3 4" key="1">
    <citation type="submission" date="2017-05" db="EMBL/GenBank/DDBJ databases">
        <authorList>
            <person name="Varghese N."/>
            <person name="Submissions S."/>
        </authorList>
    </citation>
    <scope>NUCLEOTIDE SEQUENCE [LARGE SCALE GENOMIC DNA]</scope>
    <source>
        <strain evidence="3 4">DSM 100094</strain>
    </source>
</reference>
<sequence>MSANLKGAALMVAAMAGFAVEDMLLKTASKTVPVGLILIIFGGLGTVWFAILAKSRGDRLFSRDLLHPVVGAKAVAEICGRLFFTLSLALAPLSTVSALLQASPLVVVAGAALFFGERVGWRRWSAIAVGFVGVLIVLRPGVDVSWGALAALAGMLGFALRDLATRGAPKSLSNMVLGVYGFLALVPTGAILLAFTGGAGVPPGSALGLIAVASVVGTAAYYALTAAMRLGEVAVVTPFRYTRLVFALILAALIFGERPDLMTLLGSAVIVGSGVYTLLRSRRATQKAAAQEA</sequence>
<keyword evidence="1" id="KW-1133">Transmembrane helix</keyword>
<feature type="transmembrane region" description="Helical" evidence="1">
    <location>
        <begin position="35"/>
        <end position="53"/>
    </location>
</feature>
<gene>
    <name evidence="3" type="ORF">SAMN06265221_102170</name>
</gene>
<feature type="transmembrane region" description="Helical" evidence="1">
    <location>
        <begin position="144"/>
        <end position="164"/>
    </location>
</feature>
<feature type="transmembrane region" description="Helical" evidence="1">
    <location>
        <begin position="233"/>
        <end position="255"/>
    </location>
</feature>
<feature type="transmembrane region" description="Helical" evidence="1">
    <location>
        <begin position="205"/>
        <end position="224"/>
    </location>
</feature>
<dbReference type="EMBL" id="FXTK01000002">
    <property type="protein sequence ID" value="SMO43748.1"/>
    <property type="molecule type" value="Genomic_DNA"/>
</dbReference>
<keyword evidence="1" id="KW-0472">Membrane</keyword>
<dbReference type="Gene3D" id="1.10.3730.20">
    <property type="match status" value="2"/>
</dbReference>
<protein>
    <submittedName>
        <fullName evidence="3">EamA-like transporter family protein</fullName>
    </submittedName>
</protein>
<proteinExistence type="predicted"/>
<evidence type="ECO:0000259" key="2">
    <source>
        <dbReference type="Pfam" id="PF00892"/>
    </source>
</evidence>
<dbReference type="OrthoDB" id="7165334at2"/>
<dbReference type="AlphaFoldDB" id="A0A521B9I0"/>
<keyword evidence="4" id="KW-1185">Reference proteome</keyword>
<evidence type="ECO:0000313" key="3">
    <source>
        <dbReference type="EMBL" id="SMO43748.1"/>
    </source>
</evidence>